<sequence length="140" mass="16527">MKNYFYLVLLTISLISCTSKPNKEDIVKLNGYWEIEKVEFPDGDKKEYKVNEFLDYIVLKDNKGTRQKVAPQLDGSFIKGVLQDNIKVVDSADCYYMKTKSKFTKWEEKIVSVSDKEFVLENEAKIVYHFKKFVPYDKRK</sequence>
<dbReference type="AlphaFoldDB" id="A0A1H6U595"/>
<evidence type="ECO:0000313" key="1">
    <source>
        <dbReference type="EMBL" id="SEI87473.1"/>
    </source>
</evidence>
<dbReference type="EMBL" id="FNYA01000004">
    <property type="protein sequence ID" value="SEI87473.1"/>
    <property type="molecule type" value="Genomic_DNA"/>
</dbReference>
<dbReference type="Proteomes" id="UP000199702">
    <property type="component" value="Unassembled WGS sequence"/>
</dbReference>
<dbReference type="STRING" id="402734.SAMN05660918_1778"/>
<dbReference type="RefSeq" id="WP_091311792.1">
    <property type="nucleotide sequence ID" value="NZ_CBCSJU010000004.1"/>
</dbReference>
<gene>
    <name evidence="1" type="ORF">SAMN05660918_1778</name>
</gene>
<organism evidence="1 2">
    <name type="scientific">Flavobacterium terrigena</name>
    <dbReference type="NCBI Taxonomy" id="402734"/>
    <lineage>
        <taxon>Bacteria</taxon>
        <taxon>Pseudomonadati</taxon>
        <taxon>Bacteroidota</taxon>
        <taxon>Flavobacteriia</taxon>
        <taxon>Flavobacteriales</taxon>
        <taxon>Flavobacteriaceae</taxon>
        <taxon>Flavobacterium</taxon>
    </lineage>
</organism>
<accession>A0A1H6U595</accession>
<protein>
    <recommendedName>
        <fullName evidence="3">Lipocalin-like domain-containing protein</fullName>
    </recommendedName>
</protein>
<dbReference type="PROSITE" id="PS51257">
    <property type="entry name" value="PROKAR_LIPOPROTEIN"/>
    <property type="match status" value="1"/>
</dbReference>
<proteinExistence type="predicted"/>
<keyword evidence="2" id="KW-1185">Reference proteome</keyword>
<evidence type="ECO:0008006" key="3">
    <source>
        <dbReference type="Google" id="ProtNLM"/>
    </source>
</evidence>
<evidence type="ECO:0000313" key="2">
    <source>
        <dbReference type="Proteomes" id="UP000199702"/>
    </source>
</evidence>
<name>A0A1H6U595_9FLAO</name>
<dbReference type="OrthoDB" id="1143855at2"/>
<reference evidence="2" key="1">
    <citation type="submission" date="2016-10" db="EMBL/GenBank/DDBJ databases">
        <authorList>
            <person name="Varghese N."/>
            <person name="Submissions S."/>
        </authorList>
    </citation>
    <scope>NUCLEOTIDE SEQUENCE [LARGE SCALE GENOMIC DNA]</scope>
    <source>
        <strain evidence="2">DSM 17934</strain>
    </source>
</reference>